<reference evidence="2" key="2">
    <citation type="journal article" date="2015" name="Data Brief">
        <title>Shoot transcriptome of the giant reed, Arundo donax.</title>
        <authorList>
            <person name="Barrero R.A."/>
            <person name="Guerrero F.D."/>
            <person name="Moolhuijzen P."/>
            <person name="Goolsby J.A."/>
            <person name="Tidwell J."/>
            <person name="Bellgard S.E."/>
            <person name="Bellgard M.I."/>
        </authorList>
    </citation>
    <scope>NUCLEOTIDE SEQUENCE</scope>
    <source>
        <tissue evidence="2">Shoot tissue taken approximately 20 cm above the soil surface</tissue>
    </source>
</reference>
<reference evidence="2" key="1">
    <citation type="submission" date="2014-09" db="EMBL/GenBank/DDBJ databases">
        <authorList>
            <person name="Magalhaes I.L.F."/>
            <person name="Oliveira U."/>
            <person name="Santos F.R."/>
            <person name="Vidigal T.H.D.A."/>
            <person name="Brescovit A.D."/>
            <person name="Santos A.J."/>
        </authorList>
    </citation>
    <scope>NUCLEOTIDE SEQUENCE</scope>
    <source>
        <tissue evidence="2">Shoot tissue taken approximately 20 cm above the soil surface</tissue>
    </source>
</reference>
<dbReference type="EMBL" id="GBRH01261383">
    <property type="protein sequence ID" value="JAD36512.1"/>
    <property type="molecule type" value="Transcribed_RNA"/>
</dbReference>
<dbReference type="AlphaFoldDB" id="A0A0A8ZNV1"/>
<evidence type="ECO:0000256" key="1">
    <source>
        <dbReference type="SAM" id="MobiDB-lite"/>
    </source>
</evidence>
<evidence type="ECO:0000313" key="2">
    <source>
        <dbReference type="EMBL" id="JAD36512.1"/>
    </source>
</evidence>
<name>A0A0A8ZNV1_ARUDO</name>
<sequence length="21" mass="2380">MRSTTSEILCPRHAHNDQGLL</sequence>
<proteinExistence type="predicted"/>
<protein>
    <submittedName>
        <fullName evidence="2">Uncharacterized protein</fullName>
    </submittedName>
</protein>
<feature type="region of interest" description="Disordered" evidence="1">
    <location>
        <begin position="1"/>
        <end position="21"/>
    </location>
</feature>
<accession>A0A0A8ZNV1</accession>
<organism evidence="2">
    <name type="scientific">Arundo donax</name>
    <name type="common">Giant reed</name>
    <name type="synonym">Donax arundinaceus</name>
    <dbReference type="NCBI Taxonomy" id="35708"/>
    <lineage>
        <taxon>Eukaryota</taxon>
        <taxon>Viridiplantae</taxon>
        <taxon>Streptophyta</taxon>
        <taxon>Embryophyta</taxon>
        <taxon>Tracheophyta</taxon>
        <taxon>Spermatophyta</taxon>
        <taxon>Magnoliopsida</taxon>
        <taxon>Liliopsida</taxon>
        <taxon>Poales</taxon>
        <taxon>Poaceae</taxon>
        <taxon>PACMAD clade</taxon>
        <taxon>Arundinoideae</taxon>
        <taxon>Arundineae</taxon>
        <taxon>Arundo</taxon>
    </lineage>
</organism>